<organism evidence="2">
    <name type="scientific">Rhizophora mucronata</name>
    <name type="common">Asiatic mangrove</name>
    <dbReference type="NCBI Taxonomy" id="61149"/>
    <lineage>
        <taxon>Eukaryota</taxon>
        <taxon>Viridiplantae</taxon>
        <taxon>Streptophyta</taxon>
        <taxon>Embryophyta</taxon>
        <taxon>Tracheophyta</taxon>
        <taxon>Spermatophyta</taxon>
        <taxon>Magnoliopsida</taxon>
        <taxon>eudicotyledons</taxon>
        <taxon>Gunneridae</taxon>
        <taxon>Pentapetalae</taxon>
        <taxon>rosids</taxon>
        <taxon>fabids</taxon>
        <taxon>Malpighiales</taxon>
        <taxon>Rhizophoraceae</taxon>
        <taxon>Rhizophora</taxon>
    </lineage>
</organism>
<feature type="compositionally biased region" description="Polar residues" evidence="1">
    <location>
        <begin position="1"/>
        <end position="19"/>
    </location>
</feature>
<dbReference type="EMBL" id="GGEC01086672">
    <property type="protein sequence ID" value="MBX67156.1"/>
    <property type="molecule type" value="Transcribed_RNA"/>
</dbReference>
<protein>
    <submittedName>
        <fullName evidence="2">Uncharacterized protein</fullName>
    </submittedName>
</protein>
<accession>A0A2P2QJI9</accession>
<feature type="compositionally biased region" description="Basic and acidic residues" evidence="1">
    <location>
        <begin position="40"/>
        <end position="50"/>
    </location>
</feature>
<proteinExistence type="predicted"/>
<feature type="region of interest" description="Disordered" evidence="1">
    <location>
        <begin position="1"/>
        <end position="64"/>
    </location>
</feature>
<evidence type="ECO:0000313" key="2">
    <source>
        <dbReference type="EMBL" id="MBX67156.1"/>
    </source>
</evidence>
<dbReference type="AlphaFoldDB" id="A0A2P2QJI9"/>
<feature type="compositionally biased region" description="Polar residues" evidence="1">
    <location>
        <begin position="29"/>
        <end position="39"/>
    </location>
</feature>
<name>A0A2P2QJI9_RHIMU</name>
<reference evidence="2" key="1">
    <citation type="submission" date="2018-02" db="EMBL/GenBank/DDBJ databases">
        <title>Rhizophora mucronata_Transcriptome.</title>
        <authorList>
            <person name="Meera S.P."/>
            <person name="Sreeshan A."/>
            <person name="Augustine A."/>
        </authorList>
    </citation>
    <scope>NUCLEOTIDE SEQUENCE</scope>
    <source>
        <tissue evidence="2">Leaf</tissue>
    </source>
</reference>
<sequence>MSNGTKNPNNLPSTNNEPYSTLKVRNTRDSNSLSVANTNMRKERPYDKNQLKSQETVSLKPTNL</sequence>
<feature type="compositionally biased region" description="Polar residues" evidence="1">
    <location>
        <begin position="51"/>
        <end position="64"/>
    </location>
</feature>
<evidence type="ECO:0000256" key="1">
    <source>
        <dbReference type="SAM" id="MobiDB-lite"/>
    </source>
</evidence>